<dbReference type="Proteomes" id="UP000277952">
    <property type="component" value="Unassembled WGS sequence"/>
</dbReference>
<reference evidence="1 2" key="1">
    <citation type="submission" date="2018-08" db="EMBL/GenBank/DDBJ databases">
        <title>Recombination of ecologically and evolutionarily significant loci maintains genetic cohesion in the Pseudomonas syringae species complex.</title>
        <authorList>
            <person name="Dillon M."/>
            <person name="Thakur S."/>
            <person name="Almeida R.N.D."/>
            <person name="Weir B.S."/>
            <person name="Guttman D.S."/>
        </authorList>
    </citation>
    <scope>NUCLEOTIDE SEQUENCE [LARGE SCALE GENOMIC DNA]</scope>
    <source>
        <strain evidence="1 2">19322</strain>
    </source>
</reference>
<gene>
    <name evidence="1" type="ORF">ALQ94_01941</name>
</gene>
<sequence length="146" mass="15945">MVNALASWRRPPQAFTSDAGHAFGRGAEAQQRCAAPGAGLQQMCVKLVYTGSNNYTSRGRTMYSKPDLQRVLETAFLPSRCECVIAANESFSVKLFDPVSGDIQLSVAGMPLSELSTSRSIARLVLSLKEQRDLMGQMDLSMRRLA</sequence>
<protein>
    <recommendedName>
        <fullName evidence="3">DUF1652 domain-containing protein</fullName>
    </recommendedName>
</protein>
<dbReference type="EMBL" id="RBNS01000267">
    <property type="protein sequence ID" value="RML49690.1"/>
    <property type="molecule type" value="Genomic_DNA"/>
</dbReference>
<comment type="caution">
    <text evidence="1">The sequence shown here is derived from an EMBL/GenBank/DDBJ whole genome shotgun (WGS) entry which is preliminary data.</text>
</comment>
<dbReference type="Pfam" id="PF07865">
    <property type="entry name" value="DUF1652"/>
    <property type="match status" value="1"/>
</dbReference>
<evidence type="ECO:0000313" key="1">
    <source>
        <dbReference type="EMBL" id="RML49690.1"/>
    </source>
</evidence>
<dbReference type="AlphaFoldDB" id="A0A3M2WDS7"/>
<name>A0A3M2WDS7_PSEA0</name>
<evidence type="ECO:0008006" key="3">
    <source>
        <dbReference type="Google" id="ProtNLM"/>
    </source>
</evidence>
<organism evidence="1 2">
    <name type="scientific">Pseudomonas amygdali pv. morsprunorum</name>
    <dbReference type="NCBI Taxonomy" id="129138"/>
    <lineage>
        <taxon>Bacteria</taxon>
        <taxon>Pseudomonadati</taxon>
        <taxon>Pseudomonadota</taxon>
        <taxon>Gammaproteobacteria</taxon>
        <taxon>Pseudomonadales</taxon>
        <taxon>Pseudomonadaceae</taxon>
        <taxon>Pseudomonas</taxon>
        <taxon>Pseudomonas amygdali</taxon>
    </lineage>
</organism>
<proteinExistence type="predicted"/>
<accession>A0A3M2WDS7</accession>
<dbReference type="InterPro" id="IPR012448">
    <property type="entry name" value="DUF1652"/>
</dbReference>
<evidence type="ECO:0000313" key="2">
    <source>
        <dbReference type="Proteomes" id="UP000277952"/>
    </source>
</evidence>